<protein>
    <recommendedName>
        <fullName evidence="2">Terminase RNaseH-like domain containing protein</fullName>
    </recommendedName>
</protein>
<organism evidence="1">
    <name type="scientific">uncultured Caudovirales phage</name>
    <dbReference type="NCBI Taxonomy" id="2100421"/>
    <lineage>
        <taxon>Viruses</taxon>
        <taxon>Duplodnaviria</taxon>
        <taxon>Heunggongvirae</taxon>
        <taxon>Uroviricota</taxon>
        <taxon>Caudoviricetes</taxon>
        <taxon>Peduoviridae</taxon>
        <taxon>Maltschvirus</taxon>
        <taxon>Maltschvirus maltsch</taxon>
    </lineage>
</organism>
<name>A0A6J5QDW7_9CAUD</name>
<dbReference type="Gene3D" id="3.40.50.300">
    <property type="entry name" value="P-loop containing nucleotide triphosphate hydrolases"/>
    <property type="match status" value="1"/>
</dbReference>
<evidence type="ECO:0000313" key="1">
    <source>
        <dbReference type="EMBL" id="CAB4177884.1"/>
    </source>
</evidence>
<reference evidence="1" key="1">
    <citation type="submission" date="2020-05" db="EMBL/GenBank/DDBJ databases">
        <authorList>
            <person name="Chiriac C."/>
            <person name="Salcher M."/>
            <person name="Ghai R."/>
            <person name="Kavagutti S V."/>
        </authorList>
    </citation>
    <scope>NUCLEOTIDE SEQUENCE</scope>
</reference>
<gene>
    <name evidence="1" type="ORF">UFOVP1009_10</name>
</gene>
<proteinExistence type="predicted"/>
<accession>A0A6J5QDW7</accession>
<dbReference type="EMBL" id="LR796957">
    <property type="protein sequence ID" value="CAB4177884.1"/>
    <property type="molecule type" value="Genomic_DNA"/>
</dbReference>
<dbReference type="InterPro" id="IPR027417">
    <property type="entry name" value="P-loop_NTPase"/>
</dbReference>
<evidence type="ECO:0008006" key="2">
    <source>
        <dbReference type="Google" id="ProtNLM"/>
    </source>
</evidence>
<sequence length="744" mass="85872">MGGQPKRRIISLLNIARAMRESATPDTINASIFEAQAEWIKEREIAKSTGRTMCNWDKKNVSPFIQAGIADYDGEIIKQTHRYHEKIEEIMAGASKGYARKLVIDAEASEYASRGLVPVKRPRGRPKKDAPPLQGIPIDEYLKDKELNAVSIGFVDIGLGVGSVKGVNSGGLLINDAWTGVRDHSSKRVFNNSKLGQRIEVDAGTKNMLAKIKLVKVDIKRRADESIGDDELKVLARLMKKAVTEERRFMFRHDFYAFDNYLFQDLQDRVATAEFHFDMFRLYELSRRACVVCPRGHAKTTTARKYVLHQILNRKETYIVIVGASESMAAQTLRWIRDQFTENDRLLDVYGYLANKNKWADTEFEVEFRDENNKVYHSCKVVARGANQKIRGVNEKGRPTLYYIDDIEDDEQVESMERREKLAQWVTDAMMPSGSKNARFIITGTILNMDSLLMNIALNKIGDHIQWDVLFYAAIYKDSLGVEKALWQEHQPLDKLEKLRERNPISFSKEYQNNPAAGKAAVFNSDTFKHLNDEYISVKDDEVYYKNELLRVMIHTDYAYTDKQSSDFTVYLASGMNKDGRLYVLDYLMFKTADEDVMIDELFDFCKQWRTNIVTMEDQIFQHVLSKIIQQQMNKRGYILYIKEMRRGAGSKLLRIKSLGAPIRLGQIYWSYRHNELESQLLEVTSSSLGRWDDIIDTLADAWRSQIEAREEDVESGPEINTYEWLIAQGVWAEDEERIENARR</sequence>